<dbReference type="FunFam" id="1.20.1250.20:FF:000003">
    <property type="entry name" value="Solute carrier family 17 member 3"/>
    <property type="match status" value="1"/>
</dbReference>
<feature type="transmembrane region" description="Helical" evidence="27">
    <location>
        <begin position="141"/>
        <end position="160"/>
    </location>
</feature>
<accession>A0A3M6UBH4</accession>
<dbReference type="Pfam" id="PF07690">
    <property type="entry name" value="MFS_1"/>
    <property type="match status" value="1"/>
</dbReference>
<feature type="transmembrane region" description="Helical" evidence="27">
    <location>
        <begin position="229"/>
        <end position="250"/>
    </location>
</feature>
<evidence type="ECO:0000256" key="5">
    <source>
        <dbReference type="ARBA" id="ARBA00022448"/>
    </source>
</evidence>
<keyword evidence="30" id="KW-1185">Reference proteome</keyword>
<comment type="subcellular location">
    <subcellularLocation>
        <location evidence="2">Basolateral cell membrane</location>
        <topology evidence="2">Multi-pass membrane protein</topology>
    </subcellularLocation>
    <subcellularLocation>
        <location evidence="3">Cytoplasmic vesicle</location>
        <location evidence="3">Secretory vesicle membrane</location>
        <topology evidence="3">Multi-pass membrane protein</topology>
    </subcellularLocation>
    <subcellularLocation>
        <location evidence="1">Cytoplasmic vesicle</location>
        <location evidence="1">Secretory vesicle</location>
        <location evidence="1">Synaptic vesicle membrane</location>
    </subcellularLocation>
    <subcellularLocation>
        <location evidence="4">Lysosome membrane</location>
    </subcellularLocation>
</comment>
<dbReference type="PANTHER" id="PTHR11662:SF399">
    <property type="entry name" value="FI19708P1-RELATED"/>
    <property type="match status" value="1"/>
</dbReference>
<keyword evidence="6" id="KW-1003">Cell membrane</keyword>
<dbReference type="InterPro" id="IPR036259">
    <property type="entry name" value="MFS_trans_sf"/>
</dbReference>
<feature type="non-terminal residue" evidence="29">
    <location>
        <position position="514"/>
    </location>
</feature>
<evidence type="ECO:0000313" key="29">
    <source>
        <dbReference type="EMBL" id="RMX51023.1"/>
    </source>
</evidence>
<comment type="catalytic activity">
    <reaction evidence="16">
        <text>L-aspartate(out) = L-aspartate(in)</text>
        <dbReference type="Rhea" id="RHEA:66332"/>
        <dbReference type="ChEBI" id="CHEBI:29991"/>
    </reaction>
    <physiologicalReaction direction="left-to-right" evidence="16">
        <dbReference type="Rhea" id="RHEA:66333"/>
    </physiologicalReaction>
</comment>
<proteinExistence type="predicted"/>
<dbReference type="STRING" id="46731.A0A3M6UBH4"/>
<keyword evidence="10" id="KW-0770">Synapse</keyword>
<evidence type="ECO:0000256" key="16">
    <source>
        <dbReference type="ARBA" id="ARBA00050554"/>
    </source>
</evidence>
<keyword evidence="9 27" id="KW-1133">Transmembrane helix</keyword>
<feature type="transmembrane region" description="Helical" evidence="27">
    <location>
        <begin position="166"/>
        <end position="189"/>
    </location>
</feature>
<comment type="catalytic activity">
    <reaction evidence="15">
        <text>2 nitrate(out) + H(+)(out) = 2 nitrate(in) + H(+)(in)</text>
        <dbReference type="Rhea" id="RHEA:71539"/>
        <dbReference type="ChEBI" id="CHEBI:15378"/>
        <dbReference type="ChEBI" id="CHEBI:17632"/>
    </reaction>
    <physiologicalReaction direction="left-to-right" evidence="15">
        <dbReference type="Rhea" id="RHEA:71540"/>
    </physiologicalReaction>
</comment>
<evidence type="ECO:0000256" key="7">
    <source>
        <dbReference type="ARBA" id="ARBA00022692"/>
    </source>
</evidence>
<evidence type="ECO:0000256" key="24">
    <source>
        <dbReference type="ARBA" id="ARBA00081195"/>
    </source>
</evidence>
<dbReference type="GO" id="GO:0046942">
    <property type="term" value="P:carboxylic acid transport"/>
    <property type="evidence" value="ECO:0007669"/>
    <property type="project" value="UniProtKB-ARBA"/>
</dbReference>
<evidence type="ECO:0000256" key="13">
    <source>
        <dbReference type="ARBA" id="ARBA00023228"/>
    </source>
</evidence>
<feature type="transmembrane region" description="Helical" evidence="27">
    <location>
        <begin position="201"/>
        <end position="223"/>
    </location>
</feature>
<dbReference type="Proteomes" id="UP000275408">
    <property type="component" value="Unassembled WGS sequence"/>
</dbReference>
<evidence type="ECO:0000256" key="18">
    <source>
        <dbReference type="ARBA" id="ARBA00051403"/>
    </source>
</evidence>
<feature type="domain" description="Major facilitator superfamily (MFS) profile" evidence="28">
    <location>
        <begin position="58"/>
        <end position="486"/>
    </location>
</feature>
<feature type="transmembrane region" description="Helical" evidence="27">
    <location>
        <begin position="330"/>
        <end position="349"/>
    </location>
</feature>
<comment type="catalytic activity">
    <reaction evidence="20">
        <text>D-glucuronate(out) + H(+)(out) = D-glucuronate(in) + H(+)(in)</text>
        <dbReference type="Rhea" id="RHEA:72591"/>
        <dbReference type="ChEBI" id="CHEBI:15378"/>
        <dbReference type="ChEBI" id="CHEBI:58720"/>
    </reaction>
    <physiologicalReaction direction="left-to-right" evidence="20">
        <dbReference type="Rhea" id="RHEA:72592"/>
    </physiologicalReaction>
</comment>
<feature type="transmembrane region" description="Helical" evidence="27">
    <location>
        <begin position="113"/>
        <end position="134"/>
    </location>
</feature>
<evidence type="ECO:0000313" key="30">
    <source>
        <dbReference type="Proteomes" id="UP000275408"/>
    </source>
</evidence>
<keyword evidence="8" id="KW-0769">Symport</keyword>
<evidence type="ECO:0000256" key="22">
    <source>
        <dbReference type="ARBA" id="ARBA00069713"/>
    </source>
</evidence>
<dbReference type="PROSITE" id="PS50850">
    <property type="entry name" value="MFS"/>
    <property type="match status" value="1"/>
</dbReference>
<feature type="transmembrane region" description="Helical" evidence="27">
    <location>
        <begin position="394"/>
        <end position="415"/>
    </location>
</feature>
<comment type="caution">
    <text evidence="29">The sequence shown here is derived from an EMBL/GenBank/DDBJ whole genome shotgun (WGS) entry which is preliminary data.</text>
</comment>
<evidence type="ECO:0000256" key="27">
    <source>
        <dbReference type="SAM" id="Phobius"/>
    </source>
</evidence>
<evidence type="ECO:0000256" key="4">
    <source>
        <dbReference type="ARBA" id="ARBA00004656"/>
    </source>
</evidence>
<evidence type="ECO:0000256" key="3">
    <source>
        <dbReference type="ARBA" id="ARBA00004638"/>
    </source>
</evidence>
<dbReference type="AlphaFoldDB" id="A0A3M6UBH4"/>
<evidence type="ECO:0000256" key="21">
    <source>
        <dbReference type="ARBA" id="ARBA00056891"/>
    </source>
</evidence>
<keyword evidence="11 27" id="KW-0472">Membrane</keyword>
<feature type="transmembrane region" description="Helical" evidence="27">
    <location>
        <begin position="370"/>
        <end position="388"/>
    </location>
</feature>
<evidence type="ECO:0000256" key="6">
    <source>
        <dbReference type="ARBA" id="ARBA00022475"/>
    </source>
</evidence>
<feature type="region of interest" description="Disordered" evidence="26">
    <location>
        <begin position="1"/>
        <end position="20"/>
    </location>
</feature>
<keyword evidence="7 27" id="KW-0812">Transmembrane</keyword>
<keyword evidence="13" id="KW-0458">Lysosome</keyword>
<dbReference type="SUPFAM" id="SSF103473">
    <property type="entry name" value="MFS general substrate transporter"/>
    <property type="match status" value="1"/>
</dbReference>
<comment type="catalytic activity">
    <reaction evidence="19">
        <text>L-glutamate(out) = L-glutamate(in)</text>
        <dbReference type="Rhea" id="RHEA:66336"/>
        <dbReference type="ChEBI" id="CHEBI:29985"/>
    </reaction>
    <physiologicalReaction direction="left-to-right" evidence="19">
        <dbReference type="Rhea" id="RHEA:66337"/>
    </physiologicalReaction>
</comment>
<dbReference type="CDD" id="cd17318">
    <property type="entry name" value="MFS_SLC17"/>
    <property type="match status" value="1"/>
</dbReference>
<feature type="transmembrane region" description="Helical" evidence="27">
    <location>
        <begin position="462"/>
        <end position="481"/>
    </location>
</feature>
<evidence type="ECO:0000256" key="11">
    <source>
        <dbReference type="ARBA" id="ARBA00023136"/>
    </source>
</evidence>
<dbReference type="EMBL" id="RCHS01001862">
    <property type="protein sequence ID" value="RMX51023.1"/>
    <property type="molecule type" value="Genomic_DNA"/>
</dbReference>
<sequence length="514" mass="55995">MPHQKVVMTSPANTSEEKMALKDRTTYDDQFFTSEESENSGQNSKTKCNCSPFSKRYIISVLALLGFANVYALRVNLSVALVAMVTKTSTLSDEGKTVKEPAEFSWSSGTQGIVLSSFFYGYIITQLPGGFLALKCGGKNLFGLGILSTAVLTLLTPVAARASVGLLVALRVLIGLCEGVVFPANHAVWTKWAPPLERSKLATIAVSGAHIGTVVAMPLSGVLAQHLGWASVFYVFGCMGILWAIVWFLVVKNSPAEDPNISEEERLYIETSLANDDQKKDVKVPWKAIFTSLPVWAIVVAHFSENWGFYTLLTELPSFLKHRLDFDLSRAGFVSALPYLVMAITIQTGGQIADCLRRKKILSTTVVRKLFNSFGFVCQGICIIIAGYTTNWLVAVICLTLAVGGGGFAFSGFYVNHLDIAPPFAGILMGITNTVATLPGIISPLLTGTIVQHQSQASEWRIVFYLGGLIYFIGAIFYCIFSSGDKQIWAGGYTELTQIDNDDDDNEEQMESID</sequence>
<evidence type="ECO:0000256" key="12">
    <source>
        <dbReference type="ARBA" id="ARBA00023180"/>
    </source>
</evidence>
<name>A0A3M6UBH4_POCDA</name>
<comment type="catalytic activity">
    <reaction evidence="18">
        <text>N-acetyl-L-aspartyl-L-glutamate(out) = N-acetyl-L-aspartyl-L-glutamate(in)</text>
        <dbReference type="Rhea" id="RHEA:72599"/>
        <dbReference type="ChEBI" id="CHEBI:76931"/>
    </reaction>
    <physiologicalReaction direction="left-to-right" evidence="18">
        <dbReference type="Rhea" id="RHEA:72600"/>
    </physiologicalReaction>
</comment>
<dbReference type="InterPro" id="IPR011701">
    <property type="entry name" value="MFS"/>
</dbReference>
<keyword evidence="12" id="KW-0325">Glycoprotein</keyword>
<dbReference type="PANTHER" id="PTHR11662">
    <property type="entry name" value="SOLUTE CARRIER FAMILY 17"/>
    <property type="match status" value="1"/>
</dbReference>
<dbReference type="GO" id="GO:0005765">
    <property type="term" value="C:lysosomal membrane"/>
    <property type="evidence" value="ECO:0007669"/>
    <property type="project" value="UniProtKB-SubCell"/>
</dbReference>
<evidence type="ECO:0000256" key="2">
    <source>
        <dbReference type="ARBA" id="ARBA00004554"/>
    </source>
</evidence>
<evidence type="ECO:0000256" key="17">
    <source>
        <dbReference type="ARBA" id="ARBA00050625"/>
    </source>
</evidence>
<dbReference type="InterPro" id="IPR020846">
    <property type="entry name" value="MFS_dom"/>
</dbReference>
<dbReference type="GO" id="GO:0016323">
    <property type="term" value="C:basolateral plasma membrane"/>
    <property type="evidence" value="ECO:0007669"/>
    <property type="project" value="UniProtKB-SubCell"/>
</dbReference>
<dbReference type="FunFam" id="1.20.1250.20:FF:000067">
    <property type="entry name" value="sialin isoform X2"/>
    <property type="match status" value="1"/>
</dbReference>
<evidence type="ECO:0000256" key="8">
    <source>
        <dbReference type="ARBA" id="ARBA00022847"/>
    </source>
</evidence>
<evidence type="ECO:0000256" key="23">
    <source>
        <dbReference type="ARBA" id="ARBA00080244"/>
    </source>
</evidence>
<dbReference type="GO" id="GO:0015293">
    <property type="term" value="F:symporter activity"/>
    <property type="evidence" value="ECO:0007669"/>
    <property type="project" value="UniProtKB-KW"/>
</dbReference>
<evidence type="ECO:0000256" key="19">
    <source>
        <dbReference type="ARBA" id="ARBA00051447"/>
    </source>
</evidence>
<feature type="transmembrane region" description="Helical" evidence="27">
    <location>
        <begin position="57"/>
        <end position="85"/>
    </location>
</feature>
<dbReference type="Gene3D" id="1.20.1250.20">
    <property type="entry name" value="MFS general substrate transporter like domains"/>
    <property type="match status" value="2"/>
</dbReference>
<protein>
    <recommendedName>
        <fullName evidence="22">Sialin</fullName>
    </recommendedName>
    <alternativeName>
        <fullName evidence="25">H(+)/nitrate cotransporter</fullName>
    </alternativeName>
    <alternativeName>
        <fullName evidence="23">H(+)/sialic acid cotransporter</fullName>
    </alternativeName>
    <alternativeName>
        <fullName evidence="24">Vesicular excitatory amino acid transporter</fullName>
    </alternativeName>
</protein>
<keyword evidence="14" id="KW-0968">Cytoplasmic vesicle</keyword>
<evidence type="ECO:0000256" key="9">
    <source>
        <dbReference type="ARBA" id="ARBA00022989"/>
    </source>
</evidence>
<evidence type="ECO:0000256" key="10">
    <source>
        <dbReference type="ARBA" id="ARBA00023018"/>
    </source>
</evidence>
<reference evidence="29 30" key="1">
    <citation type="journal article" date="2018" name="Sci. Rep.">
        <title>Comparative analysis of the Pocillopora damicornis genome highlights role of immune system in coral evolution.</title>
        <authorList>
            <person name="Cunning R."/>
            <person name="Bay R.A."/>
            <person name="Gillette P."/>
            <person name="Baker A.C."/>
            <person name="Traylor-Knowles N."/>
        </authorList>
    </citation>
    <scope>NUCLEOTIDE SEQUENCE [LARGE SCALE GENOMIC DNA]</scope>
    <source>
        <strain evidence="29">RSMAS</strain>
        <tissue evidence="29">Whole animal</tissue>
    </source>
</reference>
<feature type="transmembrane region" description="Helical" evidence="27">
    <location>
        <begin position="427"/>
        <end position="450"/>
    </location>
</feature>
<evidence type="ECO:0000256" key="26">
    <source>
        <dbReference type="SAM" id="MobiDB-lite"/>
    </source>
</evidence>
<evidence type="ECO:0000256" key="15">
    <source>
        <dbReference type="ARBA" id="ARBA00050101"/>
    </source>
</evidence>
<evidence type="ECO:0000256" key="1">
    <source>
        <dbReference type="ARBA" id="ARBA00004432"/>
    </source>
</evidence>
<gene>
    <name evidence="29" type="ORF">pdam_00018460</name>
</gene>
<evidence type="ECO:0000259" key="28">
    <source>
        <dbReference type="PROSITE" id="PS50850"/>
    </source>
</evidence>
<dbReference type="InterPro" id="IPR050382">
    <property type="entry name" value="MFS_Na/Anion_cotransporter"/>
</dbReference>
<dbReference type="GO" id="GO:0030672">
    <property type="term" value="C:synaptic vesicle membrane"/>
    <property type="evidence" value="ECO:0007669"/>
    <property type="project" value="UniProtKB-SubCell"/>
</dbReference>
<dbReference type="OrthoDB" id="2985014at2759"/>
<evidence type="ECO:0000256" key="14">
    <source>
        <dbReference type="ARBA" id="ARBA00023329"/>
    </source>
</evidence>
<comment type="function">
    <text evidence="21">Receptor for CM101, a polysaccharide produced by group B Streptococcus with antipathoangiogenic properties.</text>
</comment>
<keyword evidence="5" id="KW-0813">Transport</keyword>
<organism evidence="29 30">
    <name type="scientific">Pocillopora damicornis</name>
    <name type="common">Cauliflower coral</name>
    <name type="synonym">Millepora damicornis</name>
    <dbReference type="NCBI Taxonomy" id="46731"/>
    <lineage>
        <taxon>Eukaryota</taxon>
        <taxon>Metazoa</taxon>
        <taxon>Cnidaria</taxon>
        <taxon>Anthozoa</taxon>
        <taxon>Hexacorallia</taxon>
        <taxon>Scleractinia</taxon>
        <taxon>Astrocoeniina</taxon>
        <taxon>Pocilloporidae</taxon>
        <taxon>Pocillopora</taxon>
    </lineage>
</organism>
<comment type="catalytic activity">
    <reaction evidence="17">
        <text>N-acetylneuraminate(in) + H(+)(in) = N-acetylneuraminate(out) + H(+)(out)</text>
        <dbReference type="Rhea" id="RHEA:28987"/>
        <dbReference type="ChEBI" id="CHEBI:15378"/>
        <dbReference type="ChEBI" id="CHEBI:35418"/>
    </reaction>
    <physiologicalReaction direction="right-to-left" evidence="17">
        <dbReference type="Rhea" id="RHEA:28989"/>
    </physiologicalReaction>
</comment>
<evidence type="ECO:0000256" key="20">
    <source>
        <dbReference type="ARBA" id="ARBA00051612"/>
    </source>
</evidence>
<feature type="transmembrane region" description="Helical" evidence="27">
    <location>
        <begin position="288"/>
        <end position="310"/>
    </location>
</feature>
<evidence type="ECO:0000256" key="25">
    <source>
        <dbReference type="ARBA" id="ARBA00081925"/>
    </source>
</evidence>